<comment type="subcellular location">
    <subcellularLocation>
        <location evidence="1">Cell membrane</location>
        <topology evidence="1">Multi-pass membrane protein</topology>
    </subcellularLocation>
</comment>
<evidence type="ECO:0000313" key="12">
    <source>
        <dbReference type="EMBL" id="CAB4892681.1"/>
    </source>
</evidence>
<feature type="transmembrane region" description="Helical" evidence="6">
    <location>
        <begin position="9"/>
        <end position="28"/>
    </location>
</feature>
<feature type="transmembrane region" description="Helical" evidence="6">
    <location>
        <begin position="67"/>
        <end position="85"/>
    </location>
</feature>
<evidence type="ECO:0000313" key="11">
    <source>
        <dbReference type="EMBL" id="CAB4716211.1"/>
    </source>
</evidence>
<feature type="transmembrane region" description="Helical" evidence="6">
    <location>
        <begin position="237"/>
        <end position="257"/>
    </location>
</feature>
<dbReference type="InterPro" id="IPR037185">
    <property type="entry name" value="EmrE-like"/>
</dbReference>
<dbReference type="EMBL" id="CAEZUD010000034">
    <property type="protein sequence ID" value="CAB4591570.1"/>
    <property type="molecule type" value="Genomic_DNA"/>
</dbReference>
<name>A0A6J6FTC0_9ZZZZ</name>
<dbReference type="EMBL" id="CAFBME010000034">
    <property type="protein sequence ID" value="CAB4892681.1"/>
    <property type="molecule type" value="Genomic_DNA"/>
</dbReference>
<gene>
    <name evidence="8" type="ORF">UFOPK1380_00683</name>
    <name evidence="9" type="ORF">UFOPK1778_00732</name>
    <name evidence="10" type="ORF">UFOPK1863_00668</name>
    <name evidence="11" type="ORF">UFOPK2689_00228</name>
    <name evidence="12" type="ORF">UFOPK3555_00475</name>
    <name evidence="13" type="ORF">UFOPK4095_00287</name>
</gene>
<dbReference type="SUPFAM" id="SSF103481">
    <property type="entry name" value="Multidrug resistance efflux transporter EmrE"/>
    <property type="match status" value="2"/>
</dbReference>
<organism evidence="9">
    <name type="scientific">freshwater metagenome</name>
    <dbReference type="NCBI Taxonomy" id="449393"/>
    <lineage>
        <taxon>unclassified sequences</taxon>
        <taxon>metagenomes</taxon>
        <taxon>ecological metagenomes</taxon>
    </lineage>
</organism>
<evidence type="ECO:0000259" key="7">
    <source>
        <dbReference type="Pfam" id="PF00892"/>
    </source>
</evidence>
<evidence type="ECO:0000256" key="5">
    <source>
        <dbReference type="ARBA" id="ARBA00023136"/>
    </source>
</evidence>
<dbReference type="PANTHER" id="PTHR42920:SF5">
    <property type="entry name" value="EAMA DOMAIN-CONTAINING PROTEIN"/>
    <property type="match status" value="1"/>
</dbReference>
<evidence type="ECO:0000256" key="4">
    <source>
        <dbReference type="ARBA" id="ARBA00022989"/>
    </source>
</evidence>
<evidence type="ECO:0000313" key="13">
    <source>
        <dbReference type="EMBL" id="CAB5007805.1"/>
    </source>
</evidence>
<feature type="transmembrane region" description="Helical" evidence="6">
    <location>
        <begin position="97"/>
        <end position="116"/>
    </location>
</feature>
<reference evidence="9" key="1">
    <citation type="submission" date="2020-05" db="EMBL/GenBank/DDBJ databases">
        <authorList>
            <person name="Chiriac C."/>
            <person name="Salcher M."/>
            <person name="Ghai R."/>
            <person name="Kavagutti S V."/>
        </authorList>
    </citation>
    <scope>NUCLEOTIDE SEQUENCE</scope>
</reference>
<dbReference type="InterPro" id="IPR000620">
    <property type="entry name" value="EamA_dom"/>
</dbReference>
<evidence type="ECO:0000256" key="2">
    <source>
        <dbReference type="ARBA" id="ARBA00022475"/>
    </source>
</evidence>
<feature type="domain" description="EamA" evidence="7">
    <location>
        <begin position="11"/>
        <end position="139"/>
    </location>
</feature>
<keyword evidence="2" id="KW-1003">Cell membrane</keyword>
<sequence>MKNGNKKGLFALILLAVSAIWGGAFVVMKDALDRLDVNSFLAWRFLIATLLLIALRPKVLFQIDRKFLLKGALVGTFLGSGYIFQSFGLTLTSVAKTGFITGLYVVLTPVLGALVLKKRIAGVQWLSVLLATAGLLLLSFKGLSIGLGEFLVFLSAIVFAAHIIALGEWSSGMDTYALTVVQLGTCTLITTLAGLRSGLHTPPDSGVWWAIIFCAVFATAIAFIFQTWAQSFMAPTTVAVILTMEVVFAAIFGITIAHESLTIKVAVGGLMVIVAMYAIIWSEGREKIST</sequence>
<keyword evidence="5 6" id="KW-0472">Membrane</keyword>
<dbReference type="InterPro" id="IPR051258">
    <property type="entry name" value="Diverse_Substrate_Transporter"/>
</dbReference>
<dbReference type="GO" id="GO:0005886">
    <property type="term" value="C:plasma membrane"/>
    <property type="evidence" value="ECO:0007669"/>
    <property type="project" value="UniProtKB-SubCell"/>
</dbReference>
<evidence type="ECO:0000256" key="6">
    <source>
        <dbReference type="SAM" id="Phobius"/>
    </source>
</evidence>
<evidence type="ECO:0000313" key="8">
    <source>
        <dbReference type="EMBL" id="CAB4534883.1"/>
    </source>
</evidence>
<dbReference type="EMBL" id="CAFBPI010000011">
    <property type="protein sequence ID" value="CAB5007805.1"/>
    <property type="molecule type" value="Genomic_DNA"/>
</dbReference>
<evidence type="ECO:0000313" key="9">
    <source>
        <dbReference type="EMBL" id="CAB4591570.1"/>
    </source>
</evidence>
<dbReference type="AlphaFoldDB" id="A0A6J6FTC0"/>
<evidence type="ECO:0000256" key="1">
    <source>
        <dbReference type="ARBA" id="ARBA00004651"/>
    </source>
</evidence>
<dbReference type="EMBL" id="CAEZUY010000054">
    <property type="protein sequence ID" value="CAB4615322.1"/>
    <property type="molecule type" value="Genomic_DNA"/>
</dbReference>
<feature type="domain" description="EamA" evidence="7">
    <location>
        <begin position="147"/>
        <end position="280"/>
    </location>
</feature>
<proteinExistence type="predicted"/>
<protein>
    <submittedName>
        <fullName evidence="9">Unannotated protein</fullName>
    </submittedName>
</protein>
<evidence type="ECO:0000256" key="3">
    <source>
        <dbReference type="ARBA" id="ARBA00022692"/>
    </source>
</evidence>
<feature type="transmembrane region" description="Helical" evidence="6">
    <location>
        <begin position="40"/>
        <end position="55"/>
    </location>
</feature>
<dbReference type="Pfam" id="PF00892">
    <property type="entry name" value="EamA"/>
    <property type="match status" value="2"/>
</dbReference>
<dbReference type="PANTHER" id="PTHR42920">
    <property type="entry name" value="OS03G0707200 PROTEIN-RELATED"/>
    <property type="match status" value="1"/>
</dbReference>
<feature type="transmembrane region" description="Helical" evidence="6">
    <location>
        <begin position="207"/>
        <end position="225"/>
    </location>
</feature>
<evidence type="ECO:0000313" key="10">
    <source>
        <dbReference type="EMBL" id="CAB4615322.1"/>
    </source>
</evidence>
<dbReference type="EMBL" id="CAEZSC010000034">
    <property type="protein sequence ID" value="CAB4534883.1"/>
    <property type="molecule type" value="Genomic_DNA"/>
</dbReference>
<keyword evidence="3 6" id="KW-0812">Transmembrane</keyword>
<feature type="transmembrane region" description="Helical" evidence="6">
    <location>
        <begin position="150"/>
        <end position="169"/>
    </location>
</feature>
<keyword evidence="4 6" id="KW-1133">Transmembrane helix</keyword>
<feature type="transmembrane region" description="Helical" evidence="6">
    <location>
        <begin position="263"/>
        <end position="281"/>
    </location>
</feature>
<dbReference type="EMBL" id="CAEZYL010000006">
    <property type="protein sequence ID" value="CAB4716211.1"/>
    <property type="molecule type" value="Genomic_DNA"/>
</dbReference>
<feature type="transmembrane region" description="Helical" evidence="6">
    <location>
        <begin position="176"/>
        <end position="195"/>
    </location>
</feature>
<accession>A0A6J6FTC0</accession>
<feature type="transmembrane region" description="Helical" evidence="6">
    <location>
        <begin position="123"/>
        <end position="144"/>
    </location>
</feature>